<dbReference type="EMBL" id="CAWUOM010000130">
    <property type="protein sequence ID" value="CAK7273349.1"/>
    <property type="molecule type" value="Genomic_DNA"/>
</dbReference>
<feature type="compositionally biased region" description="Acidic residues" evidence="2">
    <location>
        <begin position="427"/>
        <end position="450"/>
    </location>
</feature>
<reference evidence="3 4" key="1">
    <citation type="submission" date="2024-01" db="EMBL/GenBank/DDBJ databases">
        <authorList>
            <person name="Allen C."/>
            <person name="Tagirdzhanova G."/>
        </authorList>
    </citation>
    <scope>NUCLEOTIDE SEQUENCE [LARGE SCALE GENOMIC DNA]</scope>
    <source>
        <strain evidence="3 4">CBS 573.63</strain>
    </source>
</reference>
<proteinExistence type="inferred from homology"/>
<feature type="compositionally biased region" description="Basic and acidic residues" evidence="2">
    <location>
        <begin position="417"/>
        <end position="426"/>
    </location>
</feature>
<feature type="region of interest" description="Disordered" evidence="2">
    <location>
        <begin position="586"/>
        <end position="704"/>
    </location>
</feature>
<name>A0ABP0DYS1_9PEZI</name>
<organism evidence="3 4">
    <name type="scientific">Sporothrix epigloea</name>
    <dbReference type="NCBI Taxonomy" id="1892477"/>
    <lineage>
        <taxon>Eukaryota</taxon>
        <taxon>Fungi</taxon>
        <taxon>Dikarya</taxon>
        <taxon>Ascomycota</taxon>
        <taxon>Pezizomycotina</taxon>
        <taxon>Sordariomycetes</taxon>
        <taxon>Sordariomycetidae</taxon>
        <taxon>Ophiostomatales</taxon>
        <taxon>Ophiostomataceae</taxon>
        <taxon>Sporothrix</taxon>
    </lineage>
</organism>
<keyword evidence="4" id="KW-1185">Reference proteome</keyword>
<evidence type="ECO:0000313" key="4">
    <source>
        <dbReference type="Proteomes" id="UP001642501"/>
    </source>
</evidence>
<accession>A0ABP0DYS1</accession>
<dbReference type="Proteomes" id="UP001642501">
    <property type="component" value="Unassembled WGS sequence"/>
</dbReference>
<evidence type="ECO:0000313" key="3">
    <source>
        <dbReference type="EMBL" id="CAK7273349.1"/>
    </source>
</evidence>
<feature type="region of interest" description="Disordered" evidence="2">
    <location>
        <begin position="210"/>
        <end position="231"/>
    </location>
</feature>
<comment type="caution">
    <text evidence="3">The sequence shown here is derived from an EMBL/GenBank/DDBJ whole genome shotgun (WGS) entry which is preliminary data.</text>
</comment>
<evidence type="ECO:0000256" key="1">
    <source>
        <dbReference type="ARBA" id="ARBA00009207"/>
    </source>
</evidence>
<feature type="region of interest" description="Disordered" evidence="2">
    <location>
        <begin position="257"/>
        <end position="331"/>
    </location>
</feature>
<feature type="compositionally biased region" description="Polar residues" evidence="2">
    <location>
        <begin position="282"/>
        <end position="319"/>
    </location>
</feature>
<protein>
    <recommendedName>
        <fullName evidence="5">Protein phosphatase 4 core regulatory subunit R2</fullName>
    </recommendedName>
</protein>
<feature type="compositionally biased region" description="Low complexity" evidence="2">
    <location>
        <begin position="267"/>
        <end position="281"/>
    </location>
</feature>
<feature type="compositionally biased region" description="Basic and acidic residues" evidence="2">
    <location>
        <begin position="695"/>
        <end position="704"/>
    </location>
</feature>
<dbReference type="PANTHER" id="PTHR16487">
    <property type="entry name" value="PPP4R2-RELATED PROTEIN"/>
    <property type="match status" value="1"/>
</dbReference>
<dbReference type="InterPro" id="IPR015267">
    <property type="entry name" value="PPP4R2"/>
</dbReference>
<evidence type="ECO:0000256" key="2">
    <source>
        <dbReference type="SAM" id="MobiDB-lite"/>
    </source>
</evidence>
<gene>
    <name evidence="3" type="ORF">SEPCBS57363_005609</name>
</gene>
<evidence type="ECO:0008006" key="5">
    <source>
        <dbReference type="Google" id="ProtNLM"/>
    </source>
</evidence>
<sequence>MSSSRSTAIAGPHLIIASEYPIPIIPPPRRTQSKLPQPPLPGRYGATNGIGIASSSRAPVTNATSRPNAVTPPQGEKDNAGPTAARLSGTSAAGITINGSTTPSSAFTTHPAAYSASSSIAVPEMPPPILDLIDYIMTTLKTNFAKYPPHTIQRLAELILSPRDHYRYLAPYLHAIDRVISATTTINMYPLPLSEPEPEAFAILAAGVAPSAPEDPENSEDQNGLSATGFDLPSGSDLDNFLGSLLTPIPWLRRRTSNDFSEDSTTDDGSSPPSTADGSDTAFSTRDSAAGSERSNGPNAHASRSPSLLHQSPSLASQRLHQHGHTSQHRMEVRTEAIETIEGPNGMGSIETVSVSINGIPSHGAMLAAVQLQQQRGITQGELLRQEQTAGVVPVTQLVRAAAARAATANGMADFRDHYMGRHHDDNDDDDDEEDDEDNEMNDDDNDNDMGADVVDRRPGLLGHAGPSGDRFGSFEKSIAMGGTKLDTESAADAETEKSGKTEASGKAEDAEEVPHARGPQEIGAADMGPQPVSTRTGKREEGGLLIGSAADASRVDMRDIDVEAAVGRKASALPFGLVAAPLVPRSSQGSVQSGSVQSGSVQSGTGKRDFVSEYEAAPAEQRVRSGSPKREAEQPLASDVPVKRRKENCDDGADAEMSGQVASADGVADSTKTADAAAGSGQQLSEKAAGKLPAKADKASATD</sequence>
<feature type="region of interest" description="Disordered" evidence="2">
    <location>
        <begin position="417"/>
        <end position="554"/>
    </location>
</feature>
<feature type="compositionally biased region" description="Basic and acidic residues" evidence="2">
    <location>
        <begin position="495"/>
        <end position="516"/>
    </location>
</feature>
<feature type="compositionally biased region" description="Polar residues" evidence="2">
    <location>
        <begin position="53"/>
        <end position="68"/>
    </location>
</feature>
<dbReference type="PANTHER" id="PTHR16487:SF0">
    <property type="entry name" value="PROTEIN PHOSPHATASE 4 REGULATORY SUBUNIT 2-RELATED"/>
    <property type="match status" value="1"/>
</dbReference>
<feature type="region of interest" description="Disordered" evidence="2">
    <location>
        <begin position="23"/>
        <end position="86"/>
    </location>
</feature>
<comment type="similarity">
    <text evidence="1">Belongs to the PPP4R2 family.</text>
</comment>
<feature type="compositionally biased region" description="Low complexity" evidence="2">
    <location>
        <begin position="587"/>
        <end position="605"/>
    </location>
</feature>